<comment type="caution">
    <text evidence="3">The sequence shown here is derived from an EMBL/GenBank/DDBJ whole genome shotgun (WGS) entry which is preliminary data.</text>
</comment>
<dbReference type="PANTHER" id="PTHR14237:SF19">
    <property type="entry name" value="MITOCHONDRIAL AMIDOXIME REDUCING COMPONENT 1"/>
    <property type="match status" value="1"/>
</dbReference>
<dbReference type="GO" id="GO:0030170">
    <property type="term" value="F:pyridoxal phosphate binding"/>
    <property type="evidence" value="ECO:0007669"/>
    <property type="project" value="InterPro"/>
</dbReference>
<dbReference type="GO" id="GO:0003824">
    <property type="term" value="F:catalytic activity"/>
    <property type="evidence" value="ECO:0007669"/>
    <property type="project" value="InterPro"/>
</dbReference>
<dbReference type="AlphaFoldDB" id="A0AAE0LB21"/>
<gene>
    <name evidence="3" type="ORF">CYMTET_13269</name>
</gene>
<dbReference type="Pfam" id="PF03473">
    <property type="entry name" value="MOSC"/>
    <property type="match status" value="1"/>
</dbReference>
<dbReference type="SUPFAM" id="SSF50800">
    <property type="entry name" value="PK beta-barrel domain-like"/>
    <property type="match status" value="1"/>
</dbReference>
<evidence type="ECO:0000313" key="4">
    <source>
        <dbReference type="Proteomes" id="UP001190700"/>
    </source>
</evidence>
<evidence type="ECO:0000313" key="3">
    <source>
        <dbReference type="EMBL" id="KAK3278821.1"/>
    </source>
</evidence>
<dbReference type="EMBL" id="LGRX02005268">
    <property type="protein sequence ID" value="KAK3278821.1"/>
    <property type="molecule type" value="Genomic_DNA"/>
</dbReference>
<feature type="domain" description="MOSC" evidence="2">
    <location>
        <begin position="16"/>
        <end position="170"/>
    </location>
</feature>
<keyword evidence="4" id="KW-1185">Reference proteome</keyword>
<dbReference type="GO" id="GO:0030151">
    <property type="term" value="F:molybdenum ion binding"/>
    <property type="evidence" value="ECO:0007669"/>
    <property type="project" value="InterPro"/>
</dbReference>
<dbReference type="Proteomes" id="UP001190700">
    <property type="component" value="Unassembled WGS sequence"/>
</dbReference>
<evidence type="ECO:0000259" key="2">
    <source>
        <dbReference type="PROSITE" id="PS51340"/>
    </source>
</evidence>
<dbReference type="PANTHER" id="PTHR14237">
    <property type="entry name" value="MOLYBDOPTERIN COFACTOR SULFURASE MOSC"/>
    <property type="match status" value="1"/>
</dbReference>
<evidence type="ECO:0000256" key="1">
    <source>
        <dbReference type="SAM" id="MobiDB-lite"/>
    </source>
</evidence>
<feature type="region of interest" description="Disordered" evidence="1">
    <location>
        <begin position="11"/>
        <end position="32"/>
    </location>
</feature>
<proteinExistence type="predicted"/>
<reference evidence="3 4" key="1">
    <citation type="journal article" date="2015" name="Genome Biol. Evol.">
        <title>Comparative Genomics of a Bacterivorous Green Alga Reveals Evolutionary Causalities and Consequences of Phago-Mixotrophic Mode of Nutrition.</title>
        <authorList>
            <person name="Burns J.A."/>
            <person name="Paasch A."/>
            <person name="Narechania A."/>
            <person name="Kim E."/>
        </authorList>
    </citation>
    <scope>NUCLEOTIDE SEQUENCE [LARGE SCALE GENOMIC DNA]</scope>
    <source>
        <strain evidence="3 4">PLY_AMNH</strain>
    </source>
</reference>
<name>A0AAE0LB21_9CHLO</name>
<dbReference type="InterPro" id="IPR011037">
    <property type="entry name" value="Pyrv_Knase-like_insert_dom_sf"/>
</dbReference>
<dbReference type="PROSITE" id="PS51340">
    <property type="entry name" value="MOSC"/>
    <property type="match status" value="1"/>
</dbReference>
<organism evidence="3 4">
    <name type="scientific">Cymbomonas tetramitiformis</name>
    <dbReference type="NCBI Taxonomy" id="36881"/>
    <lineage>
        <taxon>Eukaryota</taxon>
        <taxon>Viridiplantae</taxon>
        <taxon>Chlorophyta</taxon>
        <taxon>Pyramimonadophyceae</taxon>
        <taxon>Pyramimonadales</taxon>
        <taxon>Pyramimonadaceae</taxon>
        <taxon>Cymbomonas</taxon>
    </lineage>
</organism>
<protein>
    <recommendedName>
        <fullName evidence="2">MOSC domain-containing protein</fullName>
    </recommendedName>
</protein>
<accession>A0AAE0LB21</accession>
<sequence length="229" mass="24224">MAAVDGRELAELGGQTATLPAEEAGSSGAADTEGAFGYAQASGRGRQGEAYGLGFANEAQFLLVSEASVEDLNRRIGAAGGEPVEAAQMRANLVVSGGEAYAEDKWEEVEIGRCKLRVVGPCGRCSMITIDQRTGEHTRSHTLAVLAGYRRTQGKIAFGVLMVGDECVRKESNCNADRISPNASSSSLGQNQCGSLARDEDETTVTWILRNYVHVIQVGVTVVDSICQH</sequence>
<dbReference type="InterPro" id="IPR005302">
    <property type="entry name" value="MoCF_Sase_C"/>
</dbReference>